<dbReference type="Pfam" id="PF13546">
    <property type="entry name" value="DDE_5"/>
    <property type="match status" value="1"/>
</dbReference>
<organism evidence="2 3">
    <name type="scientific">Microcystis aeruginosa Ma_QC_C_20070703_M131</name>
    <dbReference type="NCBI Taxonomy" id="2486263"/>
    <lineage>
        <taxon>Bacteria</taxon>
        <taxon>Bacillati</taxon>
        <taxon>Cyanobacteriota</taxon>
        <taxon>Cyanophyceae</taxon>
        <taxon>Oscillatoriophycideae</taxon>
        <taxon>Chroococcales</taxon>
        <taxon>Microcystaceae</taxon>
        <taxon>Microcystis</taxon>
    </lineage>
</organism>
<dbReference type="Proteomes" id="UP000316443">
    <property type="component" value="Unassembled WGS sequence"/>
</dbReference>
<comment type="caution">
    <text evidence="2">The sequence shown here is derived from an EMBL/GenBank/DDBJ whole genome shotgun (WGS) entry which is preliminary data.</text>
</comment>
<evidence type="ECO:0000259" key="1">
    <source>
        <dbReference type="Pfam" id="PF13546"/>
    </source>
</evidence>
<dbReference type="AlphaFoldDB" id="A0A551Y4D3"/>
<name>A0A551Y4D3_MICAE</name>
<dbReference type="InterPro" id="IPR038721">
    <property type="entry name" value="IS701-like_DDE_dom"/>
</dbReference>
<evidence type="ECO:0000313" key="3">
    <source>
        <dbReference type="Proteomes" id="UP000316443"/>
    </source>
</evidence>
<reference evidence="2 3" key="1">
    <citation type="submission" date="2019-01" db="EMBL/GenBank/DDBJ databases">
        <title>Coherence of Microcystis species and biogeography revealed through population genomics.</title>
        <authorList>
            <person name="Perez-Carrascal O.M."/>
            <person name="Terrat Y."/>
            <person name="Giani A."/>
            <person name="Fortin N."/>
            <person name="Tromas N."/>
            <person name="Shapiro B.J."/>
        </authorList>
    </citation>
    <scope>NUCLEOTIDE SEQUENCE [LARGE SCALE GENOMIC DNA]</scope>
    <source>
        <strain evidence="2">Ma_QC_C_20070703_M131</strain>
    </source>
</reference>
<dbReference type="InterPro" id="IPR039365">
    <property type="entry name" value="IS701-like"/>
</dbReference>
<protein>
    <recommendedName>
        <fullName evidence="1">Transposase IS701-like DDE domain-containing protein</fullName>
    </recommendedName>
</protein>
<dbReference type="EMBL" id="SFCA01000093">
    <property type="protein sequence ID" value="TRT55818.1"/>
    <property type="molecule type" value="Genomic_DNA"/>
</dbReference>
<feature type="domain" description="Transposase IS701-like DDE" evidence="1">
    <location>
        <begin position="16"/>
        <end position="87"/>
    </location>
</feature>
<sequence>MTIPLISEFYKLKERLKEGDTYKSKPEIPAGIVRDLPEKGFKIKRVLADSEYGESEGNFLSVFEELGREYAVAIRSNHSLLMEPEQRVRRNRWHIFDRIPSNGERETVY</sequence>
<dbReference type="PANTHER" id="PTHR33627:SF1">
    <property type="entry name" value="TRANSPOSASE"/>
    <property type="match status" value="1"/>
</dbReference>
<accession>A0A551Y4D3</accession>
<gene>
    <name evidence="2" type="ORF">EWV85_08845</name>
</gene>
<proteinExistence type="predicted"/>
<evidence type="ECO:0000313" key="2">
    <source>
        <dbReference type="EMBL" id="TRT55818.1"/>
    </source>
</evidence>
<dbReference type="PANTHER" id="PTHR33627">
    <property type="entry name" value="TRANSPOSASE"/>
    <property type="match status" value="1"/>
</dbReference>